<evidence type="ECO:0000256" key="11">
    <source>
        <dbReference type="ARBA" id="ARBA00023316"/>
    </source>
</evidence>
<dbReference type="InterPro" id="IPR012338">
    <property type="entry name" value="Beta-lactam/transpept-like"/>
</dbReference>
<comment type="similarity">
    <text evidence="1">In the C-terminal section; belongs to the transpeptidase family.</text>
</comment>
<evidence type="ECO:0000313" key="18">
    <source>
        <dbReference type="Proteomes" id="UP000028995"/>
    </source>
</evidence>
<evidence type="ECO:0000259" key="15">
    <source>
        <dbReference type="Pfam" id="PF00905"/>
    </source>
</evidence>
<dbReference type="GO" id="GO:0030288">
    <property type="term" value="C:outer membrane-bounded periplasmic space"/>
    <property type="evidence" value="ECO:0007669"/>
    <property type="project" value="TreeGrafter"/>
</dbReference>
<dbReference type="FunFam" id="1.10.3810.10:FF:000001">
    <property type="entry name" value="Penicillin-binding protein 1A"/>
    <property type="match status" value="1"/>
</dbReference>
<dbReference type="PANTHER" id="PTHR32282">
    <property type="entry name" value="BINDING PROTEIN TRANSPEPTIDASE, PUTATIVE-RELATED"/>
    <property type="match status" value="1"/>
</dbReference>
<evidence type="ECO:0000256" key="8">
    <source>
        <dbReference type="ARBA" id="ARBA00022960"/>
    </source>
</evidence>
<keyword evidence="11" id="KW-0961">Cell wall biogenesis/degradation</keyword>
<dbReference type="InterPro" id="IPR036950">
    <property type="entry name" value="PBP_transglycosylase"/>
</dbReference>
<comment type="catalytic activity">
    <reaction evidence="12">
        <text>Preferential cleavage: (Ac)2-L-Lys-D-Ala-|-D-Ala. Also transpeptidation of peptidyl-alanyl moieties that are N-acyl substituents of D-alanine.</text>
        <dbReference type="EC" id="3.4.16.4"/>
    </reaction>
</comment>
<dbReference type="STRING" id="35760.BCHO_0707"/>
<comment type="similarity">
    <text evidence="2">In the N-terminal section; belongs to the glycosyltransferase 51 family.</text>
</comment>
<dbReference type="RefSeq" id="WP_420306632.1">
    <property type="nucleotide sequence ID" value="NZ_JGYU01000007.1"/>
</dbReference>
<evidence type="ECO:0000256" key="7">
    <source>
        <dbReference type="ARBA" id="ARBA00022801"/>
    </source>
</evidence>
<dbReference type="Gene3D" id="3.40.710.10">
    <property type="entry name" value="DD-peptidase/beta-lactamase superfamily"/>
    <property type="match status" value="1"/>
</dbReference>
<gene>
    <name evidence="17" type="ORF">BCHO_0707</name>
</gene>
<dbReference type="InterPro" id="IPR001264">
    <property type="entry name" value="Glyco_trans_51"/>
</dbReference>
<reference evidence="17 18" key="1">
    <citation type="submission" date="2014-03" db="EMBL/GenBank/DDBJ databases">
        <title>Genomics of Bifidobacteria.</title>
        <authorList>
            <person name="Ventura M."/>
            <person name="Milani C."/>
            <person name="Lugli G.A."/>
        </authorList>
    </citation>
    <scope>NUCLEOTIDE SEQUENCE [LARGE SCALE GENOMIC DNA]</scope>
    <source>
        <strain evidence="17 18">LMG 10510</strain>
    </source>
</reference>
<keyword evidence="5 17" id="KW-0328">Glycosyltransferase</keyword>
<proteinExistence type="inferred from homology"/>
<feature type="region of interest" description="Disordered" evidence="14">
    <location>
        <begin position="711"/>
        <end position="763"/>
    </location>
</feature>
<evidence type="ECO:0000256" key="9">
    <source>
        <dbReference type="ARBA" id="ARBA00022984"/>
    </source>
</evidence>
<evidence type="ECO:0000256" key="6">
    <source>
        <dbReference type="ARBA" id="ARBA00022679"/>
    </source>
</evidence>
<dbReference type="EC" id="2.4.1.129" evidence="17"/>
<dbReference type="EMBL" id="JGYU01000007">
    <property type="protein sequence ID" value="KFI57033.1"/>
    <property type="molecule type" value="Genomic_DNA"/>
</dbReference>
<keyword evidence="18" id="KW-1185">Reference proteome</keyword>
<organism evidence="17 18">
    <name type="scientific">Bifidobacterium choerinum</name>
    <dbReference type="NCBI Taxonomy" id="35760"/>
    <lineage>
        <taxon>Bacteria</taxon>
        <taxon>Bacillati</taxon>
        <taxon>Actinomycetota</taxon>
        <taxon>Actinomycetes</taxon>
        <taxon>Bifidobacteriales</taxon>
        <taxon>Bifidobacteriaceae</taxon>
        <taxon>Bifidobacterium</taxon>
    </lineage>
</organism>
<keyword evidence="7" id="KW-0378">Hydrolase</keyword>
<dbReference type="GO" id="GO:0008955">
    <property type="term" value="F:peptidoglycan glycosyltransferase activity"/>
    <property type="evidence" value="ECO:0007669"/>
    <property type="project" value="UniProtKB-EC"/>
</dbReference>
<feature type="domain" description="Glycosyl transferase family 51" evidence="16">
    <location>
        <begin position="81"/>
        <end position="271"/>
    </location>
</feature>
<dbReference type="GO" id="GO:0009002">
    <property type="term" value="F:serine-type D-Ala-D-Ala carboxypeptidase activity"/>
    <property type="evidence" value="ECO:0007669"/>
    <property type="project" value="UniProtKB-EC"/>
</dbReference>
<evidence type="ECO:0000256" key="3">
    <source>
        <dbReference type="ARBA" id="ARBA00022645"/>
    </source>
</evidence>
<dbReference type="GO" id="GO:0008658">
    <property type="term" value="F:penicillin binding"/>
    <property type="evidence" value="ECO:0007669"/>
    <property type="project" value="InterPro"/>
</dbReference>
<keyword evidence="6 17" id="KW-0808">Transferase</keyword>
<evidence type="ECO:0000256" key="1">
    <source>
        <dbReference type="ARBA" id="ARBA00007090"/>
    </source>
</evidence>
<keyword evidence="9" id="KW-0573">Peptidoglycan synthesis</keyword>
<keyword evidence="4" id="KW-0645">Protease</keyword>
<comment type="caution">
    <text evidence="17">The sequence shown here is derived from an EMBL/GenBank/DDBJ whole genome shotgun (WGS) entry which is preliminary data.</text>
</comment>
<evidence type="ECO:0000259" key="16">
    <source>
        <dbReference type="Pfam" id="PF00912"/>
    </source>
</evidence>
<dbReference type="Pfam" id="PF00912">
    <property type="entry name" value="Transgly"/>
    <property type="match status" value="1"/>
</dbReference>
<dbReference type="AlphaFoldDB" id="A0A087AE33"/>
<dbReference type="InterPro" id="IPR023346">
    <property type="entry name" value="Lysozyme-like_dom_sf"/>
</dbReference>
<accession>A0A087AE33</accession>
<name>A0A087AE33_9BIFI</name>
<dbReference type="InterPro" id="IPR001460">
    <property type="entry name" value="PCN-bd_Tpept"/>
</dbReference>
<evidence type="ECO:0000256" key="5">
    <source>
        <dbReference type="ARBA" id="ARBA00022676"/>
    </source>
</evidence>
<keyword evidence="10" id="KW-0511">Multifunctional enzyme</keyword>
<dbReference type="SUPFAM" id="SSF56601">
    <property type="entry name" value="beta-lactamase/transpeptidase-like"/>
    <property type="match status" value="1"/>
</dbReference>
<dbReference type="eggNOG" id="COG0744">
    <property type="taxonomic scope" value="Bacteria"/>
</dbReference>
<dbReference type="Gene3D" id="1.10.3810.10">
    <property type="entry name" value="Biosynthetic peptidoglycan transglycosylase-like"/>
    <property type="match status" value="1"/>
</dbReference>
<evidence type="ECO:0000256" key="14">
    <source>
        <dbReference type="SAM" id="MobiDB-lite"/>
    </source>
</evidence>
<evidence type="ECO:0000256" key="12">
    <source>
        <dbReference type="ARBA" id="ARBA00034000"/>
    </source>
</evidence>
<sequence length="763" mass="82634">MVRMPKKKKSLSGVRILALALAFITLCVAGGATTCLLFLPAVMGANNVARAVSPSMEVEGIDFDVTNLPQKSTMYANDGKTVIAEFYAQNREVVPLKDISKPMMQAVVAREDKRFWEHSGVDVQGVMRAFVQTYMKKGDQQGGSSLTQQYVKNVLATKARESDDPIGEYHATEDTIARKLREMLLSVQMEKKYSKQEILQGYLNIAQFGSNSLYGVQAAAERYFNTTADKLNVVQAATIAMVTKNPSKYDPSIPENQEEAQKQRNIVLKLMLDQKFISQQEYDEAVNTPLKDTLHLTDVSRGCMAAKYNTGFFCDYVVHKIENSPEFGKTAEDREKLLQEGGLKIVTTLDLDASNAMMDTANQTIPANDPSGMEIVIASVKPGTGEVLGFGLNRTYDATDAAATDPTKSSMNYAVDQVDGGGQGFPIGSSWKPINLVAWMQQGRSINEMLVAPTDFLTSRFNCNGYVGGTDNWHVTNALTNGTVSPESPFLGLVHSHNTTMAAMGAQIGLCAVADAAKSVGYHNAKIGQEDVYSDISMHPALLIGGTTSVSPLTMANVYATYAADGVQCTPIAIKSVENTDGEQLDVPKANCHQAVDKDIIQTLAYTMNQGVTRPDGAAGSAKLANNRKTFAKTGTNENMYVTTGGFIPKQIATFVLVGDVQDPTNHPIENIAINGNYHGYWDGSTIAAPAFSKAVSSYAEKKNLPMDNDYGKPVDKYMHSTGHVTGAPGSQQNGQLQQNGMTGQSQPQQNTQPQQQNTTTTR</sequence>
<dbReference type="GO" id="GO:0008360">
    <property type="term" value="P:regulation of cell shape"/>
    <property type="evidence" value="ECO:0007669"/>
    <property type="project" value="UniProtKB-KW"/>
</dbReference>
<dbReference type="GO" id="GO:0006508">
    <property type="term" value="P:proteolysis"/>
    <property type="evidence" value="ECO:0007669"/>
    <property type="project" value="UniProtKB-KW"/>
</dbReference>
<evidence type="ECO:0000256" key="10">
    <source>
        <dbReference type="ARBA" id="ARBA00023268"/>
    </source>
</evidence>
<comment type="catalytic activity">
    <reaction evidence="13">
        <text>[GlcNAc-(1-&gt;4)-Mur2Ac(oyl-L-Ala-gamma-D-Glu-L-Lys-D-Ala-D-Ala)](n)-di-trans,octa-cis-undecaprenyl diphosphate + beta-D-GlcNAc-(1-&gt;4)-Mur2Ac(oyl-L-Ala-gamma-D-Glu-L-Lys-D-Ala-D-Ala)-di-trans,octa-cis-undecaprenyl diphosphate = [GlcNAc-(1-&gt;4)-Mur2Ac(oyl-L-Ala-gamma-D-Glu-L-Lys-D-Ala-D-Ala)](n+1)-di-trans,octa-cis-undecaprenyl diphosphate + di-trans,octa-cis-undecaprenyl diphosphate + H(+)</text>
        <dbReference type="Rhea" id="RHEA:23708"/>
        <dbReference type="Rhea" id="RHEA-COMP:9602"/>
        <dbReference type="Rhea" id="RHEA-COMP:9603"/>
        <dbReference type="ChEBI" id="CHEBI:15378"/>
        <dbReference type="ChEBI" id="CHEBI:58405"/>
        <dbReference type="ChEBI" id="CHEBI:60033"/>
        <dbReference type="ChEBI" id="CHEBI:78435"/>
        <dbReference type="EC" id="2.4.99.28"/>
    </reaction>
</comment>
<dbReference type="Pfam" id="PF00905">
    <property type="entry name" value="Transpeptidase"/>
    <property type="match status" value="1"/>
</dbReference>
<dbReference type="SUPFAM" id="SSF53955">
    <property type="entry name" value="Lysozyme-like"/>
    <property type="match status" value="1"/>
</dbReference>
<dbReference type="InterPro" id="IPR050396">
    <property type="entry name" value="Glycosyltr_51/Transpeptidase"/>
</dbReference>
<evidence type="ECO:0000256" key="2">
    <source>
        <dbReference type="ARBA" id="ARBA00007739"/>
    </source>
</evidence>
<keyword evidence="3 17" id="KW-0121">Carboxypeptidase</keyword>
<feature type="domain" description="Penicillin-binding protein transpeptidase" evidence="15">
    <location>
        <begin position="380"/>
        <end position="664"/>
    </location>
</feature>
<evidence type="ECO:0000313" key="17">
    <source>
        <dbReference type="EMBL" id="KFI57033.1"/>
    </source>
</evidence>
<dbReference type="Proteomes" id="UP000028995">
    <property type="component" value="Unassembled WGS sequence"/>
</dbReference>
<dbReference type="GO" id="GO:0071555">
    <property type="term" value="P:cell wall organization"/>
    <property type="evidence" value="ECO:0007669"/>
    <property type="project" value="UniProtKB-KW"/>
</dbReference>
<evidence type="ECO:0000256" key="4">
    <source>
        <dbReference type="ARBA" id="ARBA00022670"/>
    </source>
</evidence>
<evidence type="ECO:0000256" key="13">
    <source>
        <dbReference type="ARBA" id="ARBA00049902"/>
    </source>
</evidence>
<keyword evidence="8" id="KW-0133">Cell shape</keyword>
<dbReference type="PANTHER" id="PTHR32282:SF33">
    <property type="entry name" value="PEPTIDOGLYCAN GLYCOSYLTRANSFERASE"/>
    <property type="match status" value="1"/>
</dbReference>
<dbReference type="GO" id="GO:0009252">
    <property type="term" value="P:peptidoglycan biosynthetic process"/>
    <property type="evidence" value="ECO:0007669"/>
    <property type="project" value="UniProtKB-KW"/>
</dbReference>
<feature type="compositionally biased region" description="Low complexity" evidence="14">
    <location>
        <begin position="730"/>
        <end position="763"/>
    </location>
</feature>
<protein>
    <submittedName>
        <fullName evidence="17">Membrane carboxypeptidase</fullName>
        <ecNumber evidence="17">2.4.1.129</ecNumber>
    </submittedName>
</protein>